<dbReference type="PRINTS" id="PR00511">
    <property type="entry name" value="TEKTIN"/>
</dbReference>
<comment type="caution">
    <text evidence="5">The sequence shown here is derived from an EMBL/GenBank/DDBJ whole genome shotgun (WGS) entry which is preliminary data.</text>
</comment>
<keyword evidence="4" id="KW-0175">Coiled coil</keyword>
<dbReference type="InterPro" id="IPR000435">
    <property type="entry name" value="Tektins"/>
</dbReference>
<evidence type="ECO:0000256" key="4">
    <source>
        <dbReference type="SAM" id="Coils"/>
    </source>
</evidence>
<feature type="coiled-coil region" evidence="4">
    <location>
        <begin position="323"/>
        <end position="350"/>
    </location>
</feature>
<dbReference type="GO" id="GO:0015630">
    <property type="term" value="C:microtubule cytoskeleton"/>
    <property type="evidence" value="ECO:0007669"/>
    <property type="project" value="UniProtKB-UniRule"/>
</dbReference>
<comment type="similarity">
    <text evidence="1 3">Belongs to the tektin family.</text>
</comment>
<sequence length="468" mass="55632">MDASIPVFEKPHPRLSVLDWTRNIQTLQNEARIRRFESYELRQRANQLRNETAVTTVWDNFINNELLRDRIFDVESWREKQRFTRECVRDETQALREQKNSTELMLEWLQVPLAVAAQCRGQRDQRVPAELTRDQLGEELNKKNSTELMLEWLQVPLAVAAQCCGQRDQRVPPELTRDQLGEELIKELHIIENSKRTLTNLCHSGWEKIKELTNVHCRLEREIKNKDETIDLESSVRHLDRNCSNISYKLDPTRIPAETMSEAAYIDCIKNTIDIAERLMFESKNLREQMFRSRETARNQMRAQSDAVEMIMRRRVFDVQRARNEMEWQKHKLEQNLLKVDREIESLRAAIADKINPTKLVETRLEMRTRRPVLERVNDKPMRGLTEEYERVHTSSKHLEQKLEDALKTYHGMQCHLQRVTKDLQYKNQALETDRRLVDIRKPIHEPDQTEFKRNVGYCHMSDELAPE</sequence>
<proteinExistence type="inferred from homology"/>
<keyword evidence="3" id="KW-0966">Cell projection</keyword>
<dbReference type="EMBL" id="CAJHNJ030000001">
    <property type="protein sequence ID" value="CAG9088742.1"/>
    <property type="molecule type" value="Genomic_DNA"/>
</dbReference>
<evidence type="ECO:0000313" key="5">
    <source>
        <dbReference type="EMBL" id="CAG9088742.1"/>
    </source>
</evidence>
<protein>
    <recommendedName>
        <fullName evidence="3">Tektin</fullName>
    </recommendedName>
</protein>
<dbReference type="Proteomes" id="UP000653454">
    <property type="component" value="Unassembled WGS sequence"/>
</dbReference>
<keyword evidence="3" id="KW-0282">Flagellum</keyword>
<evidence type="ECO:0000256" key="2">
    <source>
        <dbReference type="ARBA" id="ARBA00022490"/>
    </source>
</evidence>
<dbReference type="GO" id="GO:0060294">
    <property type="term" value="P:cilium movement involved in cell motility"/>
    <property type="evidence" value="ECO:0007669"/>
    <property type="project" value="UniProtKB-UniRule"/>
</dbReference>
<dbReference type="GO" id="GO:0060271">
    <property type="term" value="P:cilium assembly"/>
    <property type="evidence" value="ECO:0007669"/>
    <property type="project" value="UniProtKB-UniRule"/>
</dbReference>
<keyword evidence="3" id="KW-0969">Cilium</keyword>
<dbReference type="AlphaFoldDB" id="A0A8S4D2C7"/>
<dbReference type="PANTHER" id="PTHR19960:SF7">
    <property type="entry name" value="TEKTIN"/>
    <property type="match status" value="1"/>
</dbReference>
<gene>
    <name evidence="5" type="ORF">PLXY2_LOCUS132</name>
</gene>
<dbReference type="Pfam" id="PF03148">
    <property type="entry name" value="Tektin"/>
    <property type="match status" value="1"/>
</dbReference>
<dbReference type="InterPro" id="IPR048256">
    <property type="entry name" value="Tektin-like"/>
</dbReference>
<accession>A0A8S4D2C7</accession>
<keyword evidence="2" id="KW-0963">Cytoplasm</keyword>
<dbReference type="PANTHER" id="PTHR19960">
    <property type="entry name" value="TEKTIN"/>
    <property type="match status" value="1"/>
</dbReference>
<name>A0A8S4D2C7_PLUXY</name>
<keyword evidence="6" id="KW-1185">Reference proteome</keyword>
<comment type="subcellular location">
    <subcellularLocation>
        <location evidence="3">Cytoplasm</location>
        <location evidence="3">Cytoskeleton</location>
        <location evidence="3">Cilium axoneme</location>
    </subcellularLocation>
</comment>
<dbReference type="GO" id="GO:0005634">
    <property type="term" value="C:nucleus"/>
    <property type="evidence" value="ECO:0007669"/>
    <property type="project" value="TreeGrafter"/>
</dbReference>
<evidence type="ECO:0000313" key="6">
    <source>
        <dbReference type="Proteomes" id="UP000653454"/>
    </source>
</evidence>
<reference evidence="5" key="1">
    <citation type="submission" date="2020-11" db="EMBL/GenBank/DDBJ databases">
        <authorList>
            <person name="Whiteford S."/>
        </authorList>
    </citation>
    <scope>NUCLEOTIDE SEQUENCE</scope>
</reference>
<dbReference type="GO" id="GO:0005930">
    <property type="term" value="C:axoneme"/>
    <property type="evidence" value="ECO:0007669"/>
    <property type="project" value="UniProtKB-SubCell"/>
</dbReference>
<evidence type="ECO:0000256" key="3">
    <source>
        <dbReference type="RuleBase" id="RU367040"/>
    </source>
</evidence>
<evidence type="ECO:0000256" key="1">
    <source>
        <dbReference type="ARBA" id="ARBA00007209"/>
    </source>
</evidence>
<organism evidence="5 6">
    <name type="scientific">Plutella xylostella</name>
    <name type="common">Diamondback moth</name>
    <name type="synonym">Plutella maculipennis</name>
    <dbReference type="NCBI Taxonomy" id="51655"/>
    <lineage>
        <taxon>Eukaryota</taxon>
        <taxon>Metazoa</taxon>
        <taxon>Ecdysozoa</taxon>
        <taxon>Arthropoda</taxon>
        <taxon>Hexapoda</taxon>
        <taxon>Insecta</taxon>
        <taxon>Pterygota</taxon>
        <taxon>Neoptera</taxon>
        <taxon>Endopterygota</taxon>
        <taxon>Lepidoptera</taxon>
        <taxon>Glossata</taxon>
        <taxon>Ditrysia</taxon>
        <taxon>Yponomeutoidea</taxon>
        <taxon>Plutellidae</taxon>
        <taxon>Plutella</taxon>
    </lineage>
</organism>